<dbReference type="PANTHER" id="PTHR21310:SF15">
    <property type="entry name" value="AMINOGLYCOSIDE PHOSPHOTRANSFERASE DOMAIN-CONTAINING PROTEIN"/>
    <property type="match status" value="1"/>
</dbReference>
<dbReference type="InterPro" id="IPR011009">
    <property type="entry name" value="Kinase-like_dom_sf"/>
</dbReference>
<feature type="domain" description="Aminoglycoside phosphotransferase" evidence="2">
    <location>
        <begin position="576"/>
        <end position="756"/>
    </location>
</feature>
<evidence type="ECO:0000313" key="4">
    <source>
        <dbReference type="Proteomes" id="UP000327013"/>
    </source>
</evidence>
<gene>
    <name evidence="3" type="ORF">FH972_023962</name>
</gene>
<evidence type="ECO:0000259" key="2">
    <source>
        <dbReference type="Pfam" id="PF01636"/>
    </source>
</evidence>
<keyword evidence="4" id="KW-1185">Reference proteome</keyword>
<dbReference type="Pfam" id="PF01636">
    <property type="entry name" value="APH"/>
    <property type="match status" value="1"/>
</dbReference>
<dbReference type="InterPro" id="IPR002575">
    <property type="entry name" value="Aminoglycoside_PTrfase"/>
</dbReference>
<proteinExistence type="predicted"/>
<dbReference type="InterPro" id="IPR051678">
    <property type="entry name" value="AGP_Transferase"/>
</dbReference>
<protein>
    <recommendedName>
        <fullName evidence="2">Aminoglycoside phosphotransferase domain-containing protein</fullName>
    </recommendedName>
</protein>
<feature type="region of interest" description="Disordered" evidence="1">
    <location>
        <begin position="454"/>
        <end position="485"/>
    </location>
</feature>
<organism evidence="3 4">
    <name type="scientific">Carpinus fangiana</name>
    <dbReference type="NCBI Taxonomy" id="176857"/>
    <lineage>
        <taxon>Eukaryota</taxon>
        <taxon>Viridiplantae</taxon>
        <taxon>Streptophyta</taxon>
        <taxon>Embryophyta</taxon>
        <taxon>Tracheophyta</taxon>
        <taxon>Spermatophyta</taxon>
        <taxon>Magnoliopsida</taxon>
        <taxon>eudicotyledons</taxon>
        <taxon>Gunneridae</taxon>
        <taxon>Pentapetalae</taxon>
        <taxon>rosids</taxon>
        <taxon>fabids</taxon>
        <taxon>Fagales</taxon>
        <taxon>Betulaceae</taxon>
        <taxon>Carpinus</taxon>
    </lineage>
</organism>
<dbReference type="Proteomes" id="UP000327013">
    <property type="component" value="Unassembled WGS sequence"/>
</dbReference>
<accession>A0A5N6KXC3</accession>
<comment type="caution">
    <text evidence="3">The sequence shown here is derived from an EMBL/GenBank/DDBJ whole genome shotgun (WGS) entry which is preliminary data.</text>
</comment>
<dbReference type="OrthoDB" id="5341676at2759"/>
<evidence type="ECO:0000313" key="3">
    <source>
        <dbReference type="EMBL" id="KAB8356378.1"/>
    </source>
</evidence>
<evidence type="ECO:0000256" key="1">
    <source>
        <dbReference type="SAM" id="MobiDB-lite"/>
    </source>
</evidence>
<dbReference type="AlphaFoldDB" id="A0A5N6KXC3"/>
<name>A0A5N6KXC3_9ROSI</name>
<reference evidence="3 4" key="1">
    <citation type="submission" date="2019-06" db="EMBL/GenBank/DDBJ databases">
        <title>A chromosomal-level reference genome of Carpinus fangiana (Coryloideae, Betulaceae).</title>
        <authorList>
            <person name="Yang X."/>
            <person name="Wang Z."/>
            <person name="Zhang L."/>
            <person name="Hao G."/>
            <person name="Liu J."/>
            <person name="Yang Y."/>
        </authorList>
    </citation>
    <scope>NUCLEOTIDE SEQUENCE [LARGE SCALE GENOMIC DNA]</scope>
    <source>
        <strain evidence="3">Cfa_2016G</strain>
        <tissue evidence="3">Leaf</tissue>
    </source>
</reference>
<sequence length="895" mass="97208">MVESKPQDLAPFISVGLMTLVASARAREPQPRLGMAVGWSLVTGETWCFDYIRTTEKVVHNLALDLPAELGVQRRALCGGLQIARDAQVSSQPLAPAKHLRPAAVPPGLGRRGYAGEVEVVADALALHEFLAPALAAAGALVKGLLVGVPWRGEEVGGVHDARFGGADQEPGAGRHQNVGVRGVNDYAVPAGGVGSGADGGQLLADASCIVLDDLVAAALGKDNLICRIFRKCRYVQLGRVCHKVVGQGDQQQARVAVYRGRGHVVVWAGKAPNANGQLMSQADRTSGQFEPPKSPCRVGLVPPLICELECSVHEHECPTDVSTHPTARASCAPWRVSFARLFSCPLAAHSCCSPVVTMLTCMEEVDAAARKRKFSSCDYAMPHFTARRCAIDGRPAPDAAAAAPSTKTGTTVAARFNAALLRKMQKALEKDPEADLACLLPLNYVGMLQSRKGKIPKADRPKREPVQTNGDHSHDDEQVEKLQPAPRSLLDMSAVLRGEDIKIAHPISESLKDLARVREPVSAAASSAFQTADLCRILEHSTIIWQSETNEQRFIGKCSSELAVKCVSVDKDRTEYTSLLYLERNSPGLPVPKGHGLVTCGHYAFLFMSYVPGSTLDDAWPFLASSAKAQICNELDDFFRKLRLLEKPDDAALGGVANEGCKDTRRHTKVSTDPIFATRDFNNFLYGQPRFGSKMYLGFLSGLLSSLEVDEERCVFTHGDVHTSNITVQYNEKDSSCTLSGIIDWEMSGFYPECFESLKATNTLATNEASDWFLNIPPSISPASALARWLLDRIYDSHVSLQHVILVVPSRGLIVHNLLRDDLLQVCDITLADVCNMHSLLVTSTALRVGFHRVVLEIGMLTGNFEDDVLRAVFEKKRPVIVVAFQGLVYGNRK</sequence>
<dbReference type="PANTHER" id="PTHR21310">
    <property type="entry name" value="AMINOGLYCOSIDE PHOSPHOTRANSFERASE-RELATED-RELATED"/>
    <property type="match status" value="1"/>
</dbReference>
<dbReference type="EMBL" id="VIBQ01000016">
    <property type="protein sequence ID" value="KAB8356378.1"/>
    <property type="molecule type" value="Genomic_DNA"/>
</dbReference>
<dbReference type="SUPFAM" id="SSF56112">
    <property type="entry name" value="Protein kinase-like (PK-like)"/>
    <property type="match status" value="1"/>
</dbReference>
<feature type="compositionally biased region" description="Basic and acidic residues" evidence="1">
    <location>
        <begin position="457"/>
        <end position="481"/>
    </location>
</feature>